<organism evidence="2 3">
    <name type="scientific">Pleurodeles waltl</name>
    <name type="common">Iberian ribbed newt</name>
    <dbReference type="NCBI Taxonomy" id="8319"/>
    <lineage>
        <taxon>Eukaryota</taxon>
        <taxon>Metazoa</taxon>
        <taxon>Chordata</taxon>
        <taxon>Craniata</taxon>
        <taxon>Vertebrata</taxon>
        <taxon>Euteleostomi</taxon>
        <taxon>Amphibia</taxon>
        <taxon>Batrachia</taxon>
        <taxon>Caudata</taxon>
        <taxon>Salamandroidea</taxon>
        <taxon>Salamandridae</taxon>
        <taxon>Pleurodelinae</taxon>
        <taxon>Pleurodeles</taxon>
    </lineage>
</organism>
<feature type="compositionally biased region" description="Basic and acidic residues" evidence="1">
    <location>
        <begin position="98"/>
        <end position="109"/>
    </location>
</feature>
<dbReference type="Proteomes" id="UP001066276">
    <property type="component" value="Chromosome 9"/>
</dbReference>
<proteinExistence type="predicted"/>
<evidence type="ECO:0000256" key="1">
    <source>
        <dbReference type="SAM" id="MobiDB-lite"/>
    </source>
</evidence>
<evidence type="ECO:0000313" key="3">
    <source>
        <dbReference type="Proteomes" id="UP001066276"/>
    </source>
</evidence>
<name>A0AAV7MV41_PLEWA</name>
<gene>
    <name evidence="2" type="ORF">NDU88_004862</name>
</gene>
<sequence>MADKDHQALWLLEEEASRLDLLVAGSTAKEVRHGWRCGGGTGVLALAPNGWGRPQGLSTTSCSRGKIKMWGTPNPTSVVTSRVAAGQGQSHSPALRCVENEGRKGVEPE</sequence>
<reference evidence="2" key="1">
    <citation type="journal article" date="2022" name="bioRxiv">
        <title>Sequencing and chromosome-scale assembly of the giantPleurodeles waltlgenome.</title>
        <authorList>
            <person name="Brown T."/>
            <person name="Elewa A."/>
            <person name="Iarovenko S."/>
            <person name="Subramanian E."/>
            <person name="Araus A.J."/>
            <person name="Petzold A."/>
            <person name="Susuki M."/>
            <person name="Suzuki K.-i.T."/>
            <person name="Hayashi T."/>
            <person name="Toyoda A."/>
            <person name="Oliveira C."/>
            <person name="Osipova E."/>
            <person name="Leigh N.D."/>
            <person name="Simon A."/>
            <person name="Yun M.H."/>
        </authorList>
    </citation>
    <scope>NUCLEOTIDE SEQUENCE</scope>
    <source>
        <strain evidence="2">20211129_DDA</strain>
        <tissue evidence="2">Liver</tissue>
    </source>
</reference>
<comment type="caution">
    <text evidence="2">The sequence shown here is derived from an EMBL/GenBank/DDBJ whole genome shotgun (WGS) entry which is preliminary data.</text>
</comment>
<dbReference type="EMBL" id="JANPWB010000013">
    <property type="protein sequence ID" value="KAJ1107472.1"/>
    <property type="molecule type" value="Genomic_DNA"/>
</dbReference>
<accession>A0AAV7MV41</accession>
<keyword evidence="3" id="KW-1185">Reference proteome</keyword>
<evidence type="ECO:0000313" key="2">
    <source>
        <dbReference type="EMBL" id="KAJ1107472.1"/>
    </source>
</evidence>
<feature type="region of interest" description="Disordered" evidence="1">
    <location>
        <begin position="84"/>
        <end position="109"/>
    </location>
</feature>
<protein>
    <submittedName>
        <fullName evidence="2">Uncharacterized protein</fullName>
    </submittedName>
</protein>
<dbReference type="AlphaFoldDB" id="A0AAV7MV41"/>